<dbReference type="Pfam" id="PF00004">
    <property type="entry name" value="AAA"/>
    <property type="match status" value="1"/>
</dbReference>
<comment type="caution">
    <text evidence="17">The sequence shown here is derived from an EMBL/GenBank/DDBJ whole genome shotgun (WGS) entry which is preliminary data.</text>
</comment>
<keyword evidence="8 14" id="KW-0067">ATP-binding</keyword>
<evidence type="ECO:0000256" key="11">
    <source>
        <dbReference type="ARBA" id="ARBA00023136"/>
    </source>
</evidence>
<dbReference type="CDD" id="cd19510">
    <property type="entry name" value="RecA-like_BCS1"/>
    <property type="match status" value="1"/>
</dbReference>
<organism evidence="17 18">
    <name type="scientific">Clavelina lepadiformis</name>
    <name type="common">Light-bulb sea squirt</name>
    <name type="synonym">Ascidia lepadiformis</name>
    <dbReference type="NCBI Taxonomy" id="159417"/>
    <lineage>
        <taxon>Eukaryota</taxon>
        <taxon>Metazoa</taxon>
        <taxon>Chordata</taxon>
        <taxon>Tunicata</taxon>
        <taxon>Ascidiacea</taxon>
        <taxon>Aplousobranchia</taxon>
        <taxon>Clavelinidae</taxon>
        <taxon>Clavelina</taxon>
    </lineage>
</organism>
<reference evidence="17 18" key="1">
    <citation type="submission" date="2024-02" db="EMBL/GenBank/DDBJ databases">
        <authorList>
            <person name="Daric V."/>
            <person name="Darras S."/>
        </authorList>
    </citation>
    <scope>NUCLEOTIDE SEQUENCE [LARGE SCALE GENOMIC DNA]</scope>
</reference>
<keyword evidence="7" id="KW-0378">Hydrolase</keyword>
<dbReference type="Pfam" id="PF08740">
    <property type="entry name" value="BCS1_N"/>
    <property type="match status" value="1"/>
</dbReference>
<evidence type="ECO:0000256" key="3">
    <source>
        <dbReference type="ARBA" id="ARBA00016942"/>
    </source>
</evidence>
<evidence type="ECO:0000256" key="8">
    <source>
        <dbReference type="ARBA" id="ARBA00022840"/>
    </source>
</evidence>
<comment type="subcellular location">
    <subcellularLocation>
        <location evidence="1">Mitochondrion inner membrane</location>
        <topology evidence="1">Single-pass membrane protein</topology>
    </subcellularLocation>
</comment>
<dbReference type="Proteomes" id="UP001642483">
    <property type="component" value="Unassembled WGS sequence"/>
</dbReference>
<dbReference type="InterPro" id="IPR014851">
    <property type="entry name" value="BCS1_N"/>
</dbReference>
<dbReference type="Pfam" id="PF25426">
    <property type="entry name" value="AAA_lid_BCS1"/>
    <property type="match status" value="1"/>
</dbReference>
<keyword evidence="5 14" id="KW-0547">Nucleotide-binding</keyword>
<evidence type="ECO:0000313" key="18">
    <source>
        <dbReference type="Proteomes" id="UP001642483"/>
    </source>
</evidence>
<evidence type="ECO:0000256" key="14">
    <source>
        <dbReference type="RuleBase" id="RU003651"/>
    </source>
</evidence>
<dbReference type="Gene3D" id="3.40.50.300">
    <property type="entry name" value="P-loop containing nucleotide triphosphate hydrolases"/>
    <property type="match status" value="1"/>
</dbReference>
<sequence>MKGQLHVVYTSFDWIKMPIPEALLSLGDNPYFGAGFGLFALGAAATGLKKGTVFATHLMRRYLITTLEIPASDHSYSWVLEWIARRPDMSCHLSVKTAFHQLHSGKITTGFNFSPSPGSHYIWFNRLPIKVERVREKQMMDVNRHVPYETVTLTTLGRNKQLFEQILNEARHKALQMQQGMTLIFKPAGSEWRQFGDVQRRRPLQSVVLNAGQAEGILDDVQQFLNSQQWYIDRGIPHRRGYLLYGPPGCGKTSFITALAGELEYSICILNIGDWTLSDDRLHHFLVTAPPQSIILLEDIDAAFIDRNTVMQKDSKYQGMSTVTFSGLLNALDGVVSSDGRIVFMTTNYIDRLDAALLRPGRVDVKEHITHANKDQLVRAFKHFYPSESDDNAECFAQTAISNSKALSMAQVQAHFMLHRSDALSAIDHADKIQ</sequence>
<proteinExistence type="inferred from homology"/>
<keyword evidence="10" id="KW-0496">Mitochondrion</keyword>
<evidence type="ECO:0000256" key="1">
    <source>
        <dbReference type="ARBA" id="ARBA00004434"/>
    </source>
</evidence>
<dbReference type="InterPro" id="IPR050747">
    <property type="entry name" value="Mitochondrial_chaperone_BCS1"/>
</dbReference>
<comment type="similarity">
    <text evidence="2">Belongs to the AAA ATPase family. BCS1 subfamily.</text>
</comment>
<evidence type="ECO:0000256" key="9">
    <source>
        <dbReference type="ARBA" id="ARBA00022989"/>
    </source>
</evidence>
<dbReference type="InterPro" id="IPR003593">
    <property type="entry name" value="AAA+_ATPase"/>
</dbReference>
<dbReference type="InterPro" id="IPR057495">
    <property type="entry name" value="AAA_lid_BCS1"/>
</dbReference>
<evidence type="ECO:0000256" key="6">
    <source>
        <dbReference type="ARBA" id="ARBA00022792"/>
    </source>
</evidence>
<evidence type="ECO:0000256" key="13">
    <source>
        <dbReference type="ARBA" id="ARBA00048778"/>
    </source>
</evidence>
<accession>A0ABP0GMC7</accession>
<dbReference type="InterPro" id="IPR003960">
    <property type="entry name" value="ATPase_AAA_CS"/>
</dbReference>
<evidence type="ECO:0000256" key="7">
    <source>
        <dbReference type="ARBA" id="ARBA00022801"/>
    </source>
</evidence>
<dbReference type="InterPro" id="IPR027417">
    <property type="entry name" value="P-loop_NTPase"/>
</dbReference>
<dbReference type="SUPFAM" id="SSF52540">
    <property type="entry name" value="P-loop containing nucleoside triphosphate hydrolases"/>
    <property type="match status" value="1"/>
</dbReference>
<evidence type="ECO:0000313" key="17">
    <source>
        <dbReference type="EMBL" id="CAK8692888.1"/>
    </source>
</evidence>
<evidence type="ECO:0000256" key="4">
    <source>
        <dbReference type="ARBA" id="ARBA00022692"/>
    </source>
</evidence>
<comment type="catalytic activity">
    <reaction evidence="13">
        <text>ATP + H2O = ADP + phosphate + H(+)</text>
        <dbReference type="Rhea" id="RHEA:13065"/>
        <dbReference type="ChEBI" id="CHEBI:15377"/>
        <dbReference type="ChEBI" id="CHEBI:15378"/>
        <dbReference type="ChEBI" id="CHEBI:30616"/>
        <dbReference type="ChEBI" id="CHEBI:43474"/>
        <dbReference type="ChEBI" id="CHEBI:456216"/>
    </reaction>
    <physiologicalReaction direction="left-to-right" evidence="13">
        <dbReference type="Rhea" id="RHEA:13066"/>
    </physiologicalReaction>
</comment>
<dbReference type="PROSITE" id="PS00674">
    <property type="entry name" value="AAA"/>
    <property type="match status" value="1"/>
</dbReference>
<dbReference type="SMART" id="SM01024">
    <property type="entry name" value="BCS1_N"/>
    <property type="match status" value="1"/>
</dbReference>
<feature type="domain" description="BCS1 N-terminal" evidence="16">
    <location>
        <begin position="39"/>
        <end position="207"/>
    </location>
</feature>
<evidence type="ECO:0000256" key="10">
    <source>
        <dbReference type="ARBA" id="ARBA00023128"/>
    </source>
</evidence>
<evidence type="ECO:0000256" key="5">
    <source>
        <dbReference type="ARBA" id="ARBA00022741"/>
    </source>
</evidence>
<evidence type="ECO:0000259" key="15">
    <source>
        <dbReference type="SMART" id="SM00382"/>
    </source>
</evidence>
<gene>
    <name evidence="17" type="ORF">CVLEPA_LOCUS26124</name>
</gene>
<dbReference type="InterPro" id="IPR003959">
    <property type="entry name" value="ATPase_AAA_core"/>
</dbReference>
<protein>
    <recommendedName>
        <fullName evidence="3">Mitochondrial chaperone BCS1</fullName>
    </recommendedName>
    <alternativeName>
        <fullName evidence="12">BCS1-like protein</fullName>
    </alternativeName>
</protein>
<evidence type="ECO:0000259" key="16">
    <source>
        <dbReference type="SMART" id="SM01024"/>
    </source>
</evidence>
<dbReference type="SMART" id="SM00382">
    <property type="entry name" value="AAA"/>
    <property type="match status" value="1"/>
</dbReference>
<keyword evidence="11" id="KW-0472">Membrane</keyword>
<keyword evidence="6" id="KW-0999">Mitochondrion inner membrane</keyword>
<dbReference type="EMBL" id="CAWYQH010000130">
    <property type="protein sequence ID" value="CAK8692888.1"/>
    <property type="molecule type" value="Genomic_DNA"/>
</dbReference>
<keyword evidence="4" id="KW-0812">Transmembrane</keyword>
<evidence type="ECO:0000256" key="2">
    <source>
        <dbReference type="ARBA" id="ARBA00007448"/>
    </source>
</evidence>
<keyword evidence="9" id="KW-1133">Transmembrane helix</keyword>
<name>A0ABP0GMC7_CLALP</name>
<feature type="domain" description="AAA+ ATPase" evidence="15">
    <location>
        <begin position="238"/>
        <end position="373"/>
    </location>
</feature>
<evidence type="ECO:0000256" key="12">
    <source>
        <dbReference type="ARBA" id="ARBA00032816"/>
    </source>
</evidence>
<dbReference type="PANTHER" id="PTHR23070">
    <property type="entry name" value="BCS1 AAA-TYPE ATPASE"/>
    <property type="match status" value="1"/>
</dbReference>
<keyword evidence="18" id="KW-1185">Reference proteome</keyword>